<keyword evidence="1" id="KW-0862">Zinc</keyword>
<sequence length="169" mass="18912">RKETCLHCGRKGHQLQECWLKNKLCMRCGETGHVMRDCTGNPSQQTANRGTPSQGRNTRVGGCRHCGRADHQLRNCWKWKGWCLKCGASDHLWRDCPERQGTILAGPMSNRDAAARSSHQRNTGKSIMRGKAFALAFKSLPLLLEVHCIDTDCKCLVDVKLGPLGLTRE</sequence>
<keyword evidence="1" id="KW-0479">Metal-binding</keyword>
<keyword evidence="1" id="KW-0863">Zinc-finger</keyword>
<keyword evidence="5" id="KW-1185">Reference proteome</keyword>
<evidence type="ECO:0000259" key="3">
    <source>
        <dbReference type="PROSITE" id="PS50158"/>
    </source>
</evidence>
<dbReference type="GO" id="GO:0008270">
    <property type="term" value="F:zinc ion binding"/>
    <property type="evidence" value="ECO:0007669"/>
    <property type="project" value="UniProtKB-KW"/>
</dbReference>
<evidence type="ECO:0000313" key="5">
    <source>
        <dbReference type="Proteomes" id="UP000187406"/>
    </source>
</evidence>
<dbReference type="SUPFAM" id="SSF57756">
    <property type="entry name" value="Retrovirus zinc finger-like domains"/>
    <property type="match status" value="2"/>
</dbReference>
<feature type="compositionally biased region" description="Polar residues" evidence="2">
    <location>
        <begin position="40"/>
        <end position="57"/>
    </location>
</feature>
<accession>A0A1Q3B9Y0</accession>
<gene>
    <name evidence="4" type="ORF">CFOL_v3_08315</name>
</gene>
<dbReference type="AlphaFoldDB" id="A0A1Q3B9Y0"/>
<dbReference type="InterPro" id="IPR036875">
    <property type="entry name" value="Znf_CCHC_sf"/>
</dbReference>
<comment type="caution">
    <text evidence="4">The sequence shown here is derived from an EMBL/GenBank/DDBJ whole genome shotgun (WGS) entry which is preliminary data.</text>
</comment>
<dbReference type="Gene3D" id="4.10.60.10">
    <property type="entry name" value="Zinc finger, CCHC-type"/>
    <property type="match status" value="2"/>
</dbReference>
<dbReference type="Proteomes" id="UP000187406">
    <property type="component" value="Unassembled WGS sequence"/>
</dbReference>
<evidence type="ECO:0000313" key="4">
    <source>
        <dbReference type="EMBL" id="GAV64800.1"/>
    </source>
</evidence>
<name>A0A1Q3B9Y0_CEPFO</name>
<dbReference type="InParanoid" id="A0A1Q3B9Y0"/>
<dbReference type="Pfam" id="PF00098">
    <property type="entry name" value="zf-CCHC"/>
    <property type="match status" value="1"/>
</dbReference>
<proteinExistence type="predicted"/>
<feature type="non-terminal residue" evidence="4">
    <location>
        <position position="1"/>
    </location>
</feature>
<feature type="domain" description="CCHC-type" evidence="3">
    <location>
        <begin position="25"/>
        <end position="38"/>
    </location>
</feature>
<feature type="domain" description="CCHC-type" evidence="3">
    <location>
        <begin position="83"/>
        <end position="98"/>
    </location>
</feature>
<dbReference type="OrthoDB" id="8026949at2759"/>
<reference evidence="5" key="1">
    <citation type="submission" date="2016-04" db="EMBL/GenBank/DDBJ databases">
        <title>Cephalotus genome sequencing.</title>
        <authorList>
            <person name="Fukushima K."/>
            <person name="Hasebe M."/>
            <person name="Fang X."/>
        </authorList>
    </citation>
    <scope>NUCLEOTIDE SEQUENCE [LARGE SCALE GENOMIC DNA]</scope>
    <source>
        <strain evidence="5">cv. St1</strain>
    </source>
</reference>
<evidence type="ECO:0000256" key="2">
    <source>
        <dbReference type="SAM" id="MobiDB-lite"/>
    </source>
</evidence>
<protein>
    <submittedName>
        <fullName evidence="4">Zf-CCHC domain-containing protein</fullName>
    </submittedName>
</protein>
<dbReference type="EMBL" id="BDDD01000365">
    <property type="protein sequence ID" value="GAV64800.1"/>
    <property type="molecule type" value="Genomic_DNA"/>
</dbReference>
<feature type="domain" description="CCHC-type" evidence="3">
    <location>
        <begin position="5"/>
        <end position="18"/>
    </location>
</feature>
<dbReference type="PROSITE" id="PS50158">
    <property type="entry name" value="ZF_CCHC"/>
    <property type="match status" value="3"/>
</dbReference>
<evidence type="ECO:0000256" key="1">
    <source>
        <dbReference type="PROSITE-ProRule" id="PRU00047"/>
    </source>
</evidence>
<organism evidence="4 5">
    <name type="scientific">Cephalotus follicularis</name>
    <name type="common">Albany pitcher plant</name>
    <dbReference type="NCBI Taxonomy" id="3775"/>
    <lineage>
        <taxon>Eukaryota</taxon>
        <taxon>Viridiplantae</taxon>
        <taxon>Streptophyta</taxon>
        <taxon>Embryophyta</taxon>
        <taxon>Tracheophyta</taxon>
        <taxon>Spermatophyta</taxon>
        <taxon>Magnoliopsida</taxon>
        <taxon>eudicotyledons</taxon>
        <taxon>Gunneridae</taxon>
        <taxon>Pentapetalae</taxon>
        <taxon>rosids</taxon>
        <taxon>fabids</taxon>
        <taxon>Oxalidales</taxon>
        <taxon>Cephalotaceae</taxon>
        <taxon>Cephalotus</taxon>
    </lineage>
</organism>
<feature type="region of interest" description="Disordered" evidence="2">
    <location>
        <begin position="39"/>
        <end position="58"/>
    </location>
</feature>
<dbReference type="SMART" id="SM00343">
    <property type="entry name" value="ZnF_C2HC"/>
    <property type="match status" value="4"/>
</dbReference>
<dbReference type="GO" id="GO:0003676">
    <property type="term" value="F:nucleic acid binding"/>
    <property type="evidence" value="ECO:0007669"/>
    <property type="project" value="InterPro"/>
</dbReference>
<dbReference type="InterPro" id="IPR001878">
    <property type="entry name" value="Znf_CCHC"/>
</dbReference>